<proteinExistence type="predicted"/>
<dbReference type="GO" id="GO:0005634">
    <property type="term" value="C:nucleus"/>
    <property type="evidence" value="ECO:0007669"/>
    <property type="project" value="UniProtKB-SubCell"/>
</dbReference>
<organism evidence="9 10">
    <name type="scientific">Strongyloides venezuelensis</name>
    <name type="common">Threadworm</name>
    <dbReference type="NCBI Taxonomy" id="75913"/>
    <lineage>
        <taxon>Eukaryota</taxon>
        <taxon>Metazoa</taxon>
        <taxon>Ecdysozoa</taxon>
        <taxon>Nematoda</taxon>
        <taxon>Chromadorea</taxon>
        <taxon>Rhabditida</taxon>
        <taxon>Tylenchina</taxon>
        <taxon>Panagrolaimomorpha</taxon>
        <taxon>Strongyloidoidea</taxon>
        <taxon>Strongyloididae</taxon>
        <taxon>Strongyloides</taxon>
    </lineage>
</organism>
<feature type="region of interest" description="Disordered" evidence="7">
    <location>
        <begin position="56"/>
        <end position="85"/>
    </location>
</feature>
<feature type="DNA-binding region" description="H-T-H motif" evidence="6">
    <location>
        <begin position="543"/>
        <end position="563"/>
    </location>
</feature>
<feature type="compositionally biased region" description="Low complexity" evidence="7">
    <location>
        <begin position="498"/>
        <end position="509"/>
    </location>
</feature>
<evidence type="ECO:0000256" key="4">
    <source>
        <dbReference type="ARBA" id="ARBA00023163"/>
    </source>
</evidence>
<feature type="compositionally biased region" description="Polar residues" evidence="7">
    <location>
        <begin position="235"/>
        <end position="246"/>
    </location>
</feature>
<feature type="compositionally biased region" description="Basic and acidic residues" evidence="7">
    <location>
        <begin position="59"/>
        <end position="70"/>
    </location>
</feature>
<feature type="region of interest" description="Disordered" evidence="7">
    <location>
        <begin position="491"/>
        <end position="523"/>
    </location>
</feature>
<evidence type="ECO:0000256" key="1">
    <source>
        <dbReference type="ARBA" id="ARBA00004123"/>
    </source>
</evidence>
<protein>
    <submittedName>
        <fullName evidence="10">MBlk-1 Related factor-1 (inferred by orthology to a C. elegans protein)</fullName>
    </submittedName>
</protein>
<keyword evidence="5 6" id="KW-0539">Nucleus</keyword>
<dbReference type="FunFam" id="1.10.10.60:FF:000019">
    <property type="entry name" value="Ligand-dependent corepressor isoform 1"/>
    <property type="match status" value="1"/>
</dbReference>
<evidence type="ECO:0000256" key="3">
    <source>
        <dbReference type="ARBA" id="ARBA00023125"/>
    </source>
</evidence>
<dbReference type="AlphaFoldDB" id="A0A0K0F452"/>
<evidence type="ECO:0000256" key="7">
    <source>
        <dbReference type="SAM" id="MobiDB-lite"/>
    </source>
</evidence>
<evidence type="ECO:0000256" key="2">
    <source>
        <dbReference type="ARBA" id="ARBA00023015"/>
    </source>
</evidence>
<dbReference type="PANTHER" id="PTHR21545:SF13">
    <property type="entry name" value="ECDYSONE-INDUCED PROTEIN 93F, ISOFORM C"/>
    <property type="match status" value="1"/>
</dbReference>
<dbReference type="WBParaSite" id="SVE_0358800.1">
    <property type="protein sequence ID" value="SVE_0358800.1"/>
    <property type="gene ID" value="SVE_0358800"/>
</dbReference>
<feature type="region of interest" description="Disordered" evidence="7">
    <location>
        <begin position="222"/>
        <end position="248"/>
    </location>
</feature>
<evidence type="ECO:0000259" key="8">
    <source>
        <dbReference type="PROSITE" id="PS50960"/>
    </source>
</evidence>
<evidence type="ECO:0000313" key="9">
    <source>
        <dbReference type="Proteomes" id="UP000035680"/>
    </source>
</evidence>
<dbReference type="Pfam" id="PF05225">
    <property type="entry name" value="HTH_psq"/>
    <property type="match status" value="2"/>
</dbReference>
<dbReference type="STRING" id="75913.A0A0K0F452"/>
<keyword evidence="2" id="KW-0805">Transcription regulation</keyword>
<sequence>MDLISKQKSKTKEENMTVDYFQLLLQGESTNSISLPFDNFDDILTPTLNKHHKQFNNNDIKENVDDDKKVGVSPDSSKQFASQESQQGTFFDDTLISFLFKQDEISNGISNAIDICNNETLEQLNLSQNKNESQSSISVEQFIVECNLSKDNEPIDNCSNNSNTFPADEGMVPKTIIENCSKQKNQEEEIFNAFATNVQLQSYFIQMMQTVMTNMGKDNNTTVSQQISPKEESVVKNSKNNSTCNEMGNKKLVDEDEPLDLSNKNNLISTTNVENVSNDIVVTDTIRLQEHLIKNGALSLLPYAFQSQILNKSSTSTSSNKWSSPRGAANRRTYTQADLEAAVNDIRSGKLGTRRASVVYGIPRSTLRNKIYKLESTTANPADILIIGKKKKKSSDAEGKEKEDDKSSYKSLTEPEIHLSKLFNTNESVNVANGMIIKSPKEEEGCLPYVGEILGFNNLQGQSSVLSIGLHQKEENEKRILSRENSFNKIYEGNTSRNSSENGDNSNSDGLKKSRPKRGQYRKYDKYALDEAVKSVRRGEMSVHRAGSFFGVPHSTLEYKVKERNLLRIKKRQKSFEDYNADEKESLLVKEKNNALSNNQQSTNVLT</sequence>
<reference evidence="9" key="1">
    <citation type="submission" date="2014-07" db="EMBL/GenBank/DDBJ databases">
        <authorList>
            <person name="Martin A.A"/>
            <person name="De Silva N."/>
        </authorList>
    </citation>
    <scope>NUCLEOTIDE SEQUENCE</scope>
</reference>
<name>A0A0K0F452_STRVS</name>
<dbReference type="GO" id="GO:0003677">
    <property type="term" value="F:DNA binding"/>
    <property type="evidence" value="ECO:0007669"/>
    <property type="project" value="UniProtKB-UniRule"/>
</dbReference>
<keyword evidence="9" id="KW-1185">Reference proteome</keyword>
<evidence type="ECO:0000256" key="6">
    <source>
        <dbReference type="PROSITE-ProRule" id="PRU00320"/>
    </source>
</evidence>
<keyword evidence="3 6" id="KW-0238">DNA-binding</keyword>
<comment type="subcellular location">
    <subcellularLocation>
        <location evidence="1 6">Nucleus</location>
    </subcellularLocation>
</comment>
<dbReference type="PANTHER" id="PTHR21545">
    <property type="entry name" value="TRANSCRIPTION FACTOR MLR1/2"/>
    <property type="match status" value="1"/>
</dbReference>
<accession>A0A0K0F452</accession>
<dbReference type="SUPFAM" id="SSF46689">
    <property type="entry name" value="Homeodomain-like"/>
    <property type="match status" value="2"/>
</dbReference>
<dbReference type="Gene3D" id="1.10.10.60">
    <property type="entry name" value="Homeodomain-like"/>
    <property type="match status" value="2"/>
</dbReference>
<dbReference type="InterPro" id="IPR009057">
    <property type="entry name" value="Homeodomain-like_sf"/>
</dbReference>
<keyword evidence="4" id="KW-0804">Transcription</keyword>
<dbReference type="InterPro" id="IPR007889">
    <property type="entry name" value="HTH_Psq"/>
</dbReference>
<dbReference type="PROSITE" id="PS50960">
    <property type="entry name" value="HTH_PSQ"/>
    <property type="match status" value="1"/>
</dbReference>
<dbReference type="GO" id="GO:0006357">
    <property type="term" value="P:regulation of transcription by RNA polymerase II"/>
    <property type="evidence" value="ECO:0007669"/>
    <property type="project" value="TreeGrafter"/>
</dbReference>
<evidence type="ECO:0000313" key="10">
    <source>
        <dbReference type="WBParaSite" id="SVE_0358800.1"/>
    </source>
</evidence>
<reference evidence="10" key="2">
    <citation type="submission" date="2015-08" db="UniProtKB">
        <authorList>
            <consortium name="WormBaseParasite"/>
        </authorList>
    </citation>
    <scope>IDENTIFICATION</scope>
</reference>
<feature type="compositionally biased region" description="Polar residues" evidence="7">
    <location>
        <begin position="74"/>
        <end position="85"/>
    </location>
</feature>
<evidence type="ECO:0000256" key="5">
    <source>
        <dbReference type="ARBA" id="ARBA00023242"/>
    </source>
</evidence>
<dbReference type="Proteomes" id="UP000035680">
    <property type="component" value="Unassembled WGS sequence"/>
</dbReference>
<feature type="domain" description="HTH psq-type" evidence="8">
    <location>
        <begin position="515"/>
        <end position="567"/>
    </location>
</feature>